<evidence type="ECO:0000256" key="2">
    <source>
        <dbReference type="ARBA" id="ARBA00022448"/>
    </source>
</evidence>
<dbReference type="InterPro" id="IPR003593">
    <property type="entry name" value="AAA+_ATPase"/>
</dbReference>
<gene>
    <name evidence="16" type="ORF">dnm_020640</name>
</gene>
<dbReference type="InterPro" id="IPR011527">
    <property type="entry name" value="ABC1_TM_dom"/>
</dbReference>
<dbReference type="GO" id="GO:0005886">
    <property type="term" value="C:plasma membrane"/>
    <property type="evidence" value="ECO:0007669"/>
    <property type="project" value="UniProtKB-SubCell"/>
</dbReference>
<feature type="domain" description="ABC transmembrane type-1" evidence="14">
    <location>
        <begin position="238"/>
        <end position="517"/>
    </location>
</feature>
<dbReference type="GO" id="GO:0015031">
    <property type="term" value="P:protein transport"/>
    <property type="evidence" value="ECO:0007669"/>
    <property type="project" value="UniProtKB-KW"/>
</dbReference>
<dbReference type="PANTHER" id="PTHR24221">
    <property type="entry name" value="ATP-BINDING CASSETTE SUB-FAMILY B"/>
    <property type="match status" value="1"/>
</dbReference>
<evidence type="ECO:0000256" key="5">
    <source>
        <dbReference type="ARBA" id="ARBA00022741"/>
    </source>
</evidence>
<evidence type="ECO:0000313" key="16">
    <source>
        <dbReference type="EMBL" id="QTA86046.1"/>
    </source>
</evidence>
<evidence type="ECO:0000259" key="13">
    <source>
        <dbReference type="PROSITE" id="PS50893"/>
    </source>
</evidence>
<dbReference type="RefSeq" id="WP_246556231.1">
    <property type="nucleotide sequence ID" value="NZ_CP061800.1"/>
</dbReference>
<dbReference type="GO" id="GO:0034040">
    <property type="term" value="F:ATPase-coupled lipid transmembrane transporter activity"/>
    <property type="evidence" value="ECO:0007669"/>
    <property type="project" value="TreeGrafter"/>
</dbReference>
<keyword evidence="3" id="KW-1003">Cell membrane</keyword>
<keyword evidence="11" id="KW-0175">Coiled coil</keyword>
<dbReference type="PROSITE" id="PS00211">
    <property type="entry name" value="ABC_TRANSPORTER_1"/>
    <property type="match status" value="1"/>
</dbReference>
<evidence type="ECO:0000256" key="4">
    <source>
        <dbReference type="ARBA" id="ARBA00022692"/>
    </source>
</evidence>
<dbReference type="GO" id="GO:0140359">
    <property type="term" value="F:ABC-type transporter activity"/>
    <property type="evidence" value="ECO:0007669"/>
    <property type="project" value="InterPro"/>
</dbReference>
<evidence type="ECO:0000256" key="7">
    <source>
        <dbReference type="ARBA" id="ARBA00022927"/>
    </source>
</evidence>
<feature type="domain" description="Peptidase C39" evidence="15">
    <location>
        <begin position="9"/>
        <end position="129"/>
    </location>
</feature>
<dbReference type="InterPro" id="IPR003439">
    <property type="entry name" value="ABC_transporter-like_ATP-bd"/>
</dbReference>
<evidence type="ECO:0000256" key="6">
    <source>
        <dbReference type="ARBA" id="ARBA00022840"/>
    </source>
</evidence>
<feature type="coiled-coil region" evidence="11">
    <location>
        <begin position="137"/>
        <end position="164"/>
    </location>
</feature>
<evidence type="ECO:0000259" key="15">
    <source>
        <dbReference type="PROSITE" id="PS50990"/>
    </source>
</evidence>
<dbReference type="Pfam" id="PF03412">
    <property type="entry name" value="Peptidase_C39"/>
    <property type="match status" value="1"/>
</dbReference>
<dbReference type="CDD" id="cd02418">
    <property type="entry name" value="Peptidase_C39B"/>
    <property type="match status" value="1"/>
</dbReference>
<dbReference type="FunFam" id="3.40.50.300:FF:000299">
    <property type="entry name" value="ABC transporter ATP-binding protein/permease"/>
    <property type="match status" value="1"/>
</dbReference>
<dbReference type="InterPro" id="IPR017871">
    <property type="entry name" value="ABC_transporter-like_CS"/>
</dbReference>
<sequence>MSRFPFYKQLDAMDCGPSCLRMIAKHYGKTYSLQTLRDRCFITRLGVSLLGISDAAESLGMRSTGVIADFESLESEVPLPCIAHWKQQHFVVVYKIKKGWVHVADPGHGLVKYTREEFSAGWLNTNERGDIRNDPVISRLLEMNMGQAERIRELEEEIARLRGDPCPQMVEDGLISEDDIQEEDDEEAAVVAESGEGILLILEPAPIFYESEDEATDKTHLSFLFSYLTPYKKFLVQLFLGMLTGSMLQLILPFLTQAVVDYGIHRQNLNFILLVLIAQFALFVSYSSVEFIRGWILLHVSTRVNISLISDFLIKMMKLPISFFDTKMIGDIMQRIGDHERIESFLTTSTLNIMFSMINMVVFGFVLMLYNLKVFFIFFIGSAFYMLWIYLFMKKRRELDMRHFAQMSSNQSNLIQLITGMQEIRLNNCEKQKRWEWENIQAKLFKINVKSLALEQYQGLGAMFINESKNILITFFVAKSVMDGDMTLGMMLAVQYIIGQLSGPIEQMATFLRIAQDAKISMERLGEIHLKEDEESPDQKKITLLPKDKSITVSNLFFQYEGPESEYVLENLSLHIPEKKVTAIVGMSGSGKTTLIKLLLGFYPVLRGEVKLGEYALDNLSMRMWRGKCGVVMQEGFIFSDTIAKNIAITDEIVDQEKLLHAAEVANIRDFVENELPMGYQTKIGSEGQGLSQGQKQRILIARSVYKDPEYLFFDEATNALDANNEKVIMEKLEQFFRGRTVIVVAHRLSTVKNADQIVVLDKGRIVELGTHKELTEMKGSYYHLVKNQLELGN</sequence>
<evidence type="ECO:0000313" key="17">
    <source>
        <dbReference type="Proteomes" id="UP000663722"/>
    </source>
</evidence>
<feature type="transmembrane region" description="Helical" evidence="12">
    <location>
        <begin position="374"/>
        <end position="393"/>
    </location>
</feature>
<dbReference type="GO" id="GO:0006508">
    <property type="term" value="P:proteolysis"/>
    <property type="evidence" value="ECO:0007669"/>
    <property type="project" value="InterPro"/>
</dbReference>
<dbReference type="Proteomes" id="UP000663722">
    <property type="component" value="Chromosome"/>
</dbReference>
<keyword evidence="6 16" id="KW-0067">ATP-binding</keyword>
<dbReference type="Pfam" id="PF00664">
    <property type="entry name" value="ABC_membrane"/>
    <property type="match status" value="1"/>
</dbReference>
<keyword evidence="4 12" id="KW-0812">Transmembrane</keyword>
<dbReference type="CDD" id="cd18571">
    <property type="entry name" value="ABC_6TM_peptidase_like"/>
    <property type="match status" value="1"/>
</dbReference>
<dbReference type="InterPro" id="IPR036640">
    <property type="entry name" value="ABC1_TM_sf"/>
</dbReference>
<dbReference type="PROSITE" id="PS50893">
    <property type="entry name" value="ABC_TRANSPORTER_2"/>
    <property type="match status" value="1"/>
</dbReference>
<feature type="domain" description="ABC transporter" evidence="13">
    <location>
        <begin position="551"/>
        <end position="788"/>
    </location>
</feature>
<keyword evidence="17" id="KW-1185">Reference proteome</keyword>
<dbReference type="InterPro" id="IPR005074">
    <property type="entry name" value="Peptidase_C39"/>
</dbReference>
<dbReference type="KEGG" id="dmm:dnm_020640"/>
<keyword evidence="5" id="KW-0547">Nucleotide-binding</keyword>
<dbReference type="SUPFAM" id="SSF90123">
    <property type="entry name" value="ABC transporter transmembrane region"/>
    <property type="match status" value="1"/>
</dbReference>
<feature type="transmembrane region" description="Helical" evidence="12">
    <location>
        <begin position="345"/>
        <end position="368"/>
    </location>
</feature>
<keyword evidence="8 12" id="KW-1133">Transmembrane helix</keyword>
<reference evidence="16" key="1">
    <citation type="journal article" date="2021" name="Microb. Physiol.">
        <title>Proteogenomic Insights into the Physiology of Marine, Sulfate-Reducing, Filamentous Desulfonema limicola and Desulfonema magnum.</title>
        <authorList>
            <person name="Schnaars V."/>
            <person name="Wohlbrand L."/>
            <person name="Scheve S."/>
            <person name="Hinrichs C."/>
            <person name="Reinhardt R."/>
            <person name="Rabus R."/>
        </authorList>
    </citation>
    <scope>NUCLEOTIDE SEQUENCE</scope>
    <source>
        <strain evidence="16">4be13</strain>
    </source>
</reference>
<evidence type="ECO:0000256" key="1">
    <source>
        <dbReference type="ARBA" id="ARBA00004651"/>
    </source>
</evidence>
<keyword evidence="9 12" id="KW-0472">Membrane</keyword>
<dbReference type="GO" id="GO:0005524">
    <property type="term" value="F:ATP binding"/>
    <property type="evidence" value="ECO:0007669"/>
    <property type="project" value="UniProtKB-KW"/>
</dbReference>
<evidence type="ECO:0000256" key="8">
    <source>
        <dbReference type="ARBA" id="ARBA00022989"/>
    </source>
</evidence>
<dbReference type="InterPro" id="IPR027417">
    <property type="entry name" value="P-loop_NTPase"/>
</dbReference>
<dbReference type="SUPFAM" id="SSF52540">
    <property type="entry name" value="P-loop containing nucleoside triphosphate hydrolases"/>
    <property type="match status" value="1"/>
</dbReference>
<dbReference type="Gene3D" id="3.40.50.300">
    <property type="entry name" value="P-loop containing nucleotide triphosphate hydrolases"/>
    <property type="match status" value="1"/>
</dbReference>
<dbReference type="Gene3D" id="3.90.70.10">
    <property type="entry name" value="Cysteine proteinases"/>
    <property type="match status" value="1"/>
</dbReference>
<dbReference type="GO" id="GO:0008233">
    <property type="term" value="F:peptidase activity"/>
    <property type="evidence" value="ECO:0007669"/>
    <property type="project" value="InterPro"/>
</dbReference>
<proteinExistence type="predicted"/>
<dbReference type="EMBL" id="CP061800">
    <property type="protein sequence ID" value="QTA86046.1"/>
    <property type="molecule type" value="Genomic_DNA"/>
</dbReference>
<dbReference type="PANTHER" id="PTHR24221:SF654">
    <property type="entry name" value="ATP-BINDING CASSETTE SUB-FAMILY B MEMBER 6"/>
    <property type="match status" value="1"/>
</dbReference>
<dbReference type="GO" id="GO:0043213">
    <property type="term" value="P:bacteriocin transport"/>
    <property type="evidence" value="ECO:0007669"/>
    <property type="project" value="UniProtKB-KW"/>
</dbReference>
<feature type="transmembrane region" description="Helical" evidence="12">
    <location>
        <begin position="234"/>
        <end position="256"/>
    </location>
</feature>
<evidence type="ECO:0000256" key="9">
    <source>
        <dbReference type="ARBA" id="ARBA00023136"/>
    </source>
</evidence>
<accession>A0A975BIN3</accession>
<evidence type="ECO:0000256" key="11">
    <source>
        <dbReference type="SAM" id="Coils"/>
    </source>
</evidence>
<dbReference type="SMART" id="SM00382">
    <property type="entry name" value="AAA"/>
    <property type="match status" value="1"/>
</dbReference>
<protein>
    <submittedName>
        <fullName evidence="16">ABC transporter transmembrane and ATP-binding domains-containing protein</fullName>
    </submittedName>
</protein>
<organism evidence="16 17">
    <name type="scientific">Desulfonema magnum</name>
    <dbReference type="NCBI Taxonomy" id="45655"/>
    <lineage>
        <taxon>Bacteria</taxon>
        <taxon>Pseudomonadati</taxon>
        <taxon>Thermodesulfobacteriota</taxon>
        <taxon>Desulfobacteria</taxon>
        <taxon>Desulfobacterales</taxon>
        <taxon>Desulfococcaceae</taxon>
        <taxon>Desulfonema</taxon>
    </lineage>
</organism>
<evidence type="ECO:0000256" key="10">
    <source>
        <dbReference type="ARBA" id="ARBA00043264"/>
    </source>
</evidence>
<keyword evidence="7" id="KW-0653">Protein transport</keyword>
<feature type="transmembrane region" description="Helical" evidence="12">
    <location>
        <begin position="268"/>
        <end position="289"/>
    </location>
</feature>
<evidence type="ECO:0000259" key="14">
    <source>
        <dbReference type="PROSITE" id="PS50929"/>
    </source>
</evidence>
<dbReference type="AlphaFoldDB" id="A0A975BIN3"/>
<dbReference type="Gene3D" id="1.20.1560.10">
    <property type="entry name" value="ABC transporter type 1, transmembrane domain"/>
    <property type="match status" value="1"/>
</dbReference>
<evidence type="ECO:0000256" key="3">
    <source>
        <dbReference type="ARBA" id="ARBA00022475"/>
    </source>
</evidence>
<name>A0A975BIN3_9BACT</name>
<dbReference type="GO" id="GO:0016887">
    <property type="term" value="F:ATP hydrolysis activity"/>
    <property type="evidence" value="ECO:0007669"/>
    <property type="project" value="InterPro"/>
</dbReference>
<dbReference type="InterPro" id="IPR039421">
    <property type="entry name" value="Type_1_exporter"/>
</dbReference>
<dbReference type="PROSITE" id="PS50929">
    <property type="entry name" value="ABC_TM1F"/>
    <property type="match status" value="1"/>
</dbReference>
<comment type="subcellular location">
    <subcellularLocation>
        <location evidence="1">Cell membrane</location>
        <topology evidence="1">Multi-pass membrane protein</topology>
    </subcellularLocation>
</comment>
<keyword evidence="10" id="KW-0080">Bacteriocin transport</keyword>
<dbReference type="PROSITE" id="PS50990">
    <property type="entry name" value="PEPTIDASE_C39"/>
    <property type="match status" value="1"/>
</dbReference>
<dbReference type="Pfam" id="PF00005">
    <property type="entry name" value="ABC_tran"/>
    <property type="match status" value="1"/>
</dbReference>
<keyword evidence="2" id="KW-0813">Transport</keyword>
<evidence type="ECO:0000256" key="12">
    <source>
        <dbReference type="SAM" id="Phobius"/>
    </source>
</evidence>